<evidence type="ECO:0000313" key="2">
    <source>
        <dbReference type="Proteomes" id="UP000821865"/>
    </source>
</evidence>
<proteinExistence type="predicted"/>
<comment type="caution">
    <text evidence="1">The sequence shown here is derived from an EMBL/GenBank/DDBJ whole genome shotgun (WGS) entry which is preliminary data.</text>
</comment>
<name>A0ACB8D4M5_DERSI</name>
<gene>
    <name evidence="1" type="ORF">HPB49_010996</name>
</gene>
<organism evidence="1 2">
    <name type="scientific">Dermacentor silvarum</name>
    <name type="common">Tick</name>
    <dbReference type="NCBI Taxonomy" id="543639"/>
    <lineage>
        <taxon>Eukaryota</taxon>
        <taxon>Metazoa</taxon>
        <taxon>Ecdysozoa</taxon>
        <taxon>Arthropoda</taxon>
        <taxon>Chelicerata</taxon>
        <taxon>Arachnida</taxon>
        <taxon>Acari</taxon>
        <taxon>Parasitiformes</taxon>
        <taxon>Ixodida</taxon>
        <taxon>Ixodoidea</taxon>
        <taxon>Ixodidae</taxon>
        <taxon>Rhipicephalinae</taxon>
        <taxon>Dermacentor</taxon>
    </lineage>
</organism>
<dbReference type="Proteomes" id="UP000821865">
    <property type="component" value="Chromosome 3"/>
</dbReference>
<protein>
    <submittedName>
        <fullName evidence="1">Uncharacterized protein</fullName>
    </submittedName>
</protein>
<dbReference type="EMBL" id="CM023472">
    <property type="protein sequence ID" value="KAH7959419.1"/>
    <property type="molecule type" value="Genomic_DNA"/>
</dbReference>
<keyword evidence="2" id="KW-1185">Reference proteome</keyword>
<sequence length="232" mass="26029">MLTLNIDVSDSLVNEVVGHLKHVQFDEMGLPKCLWLYFHCRASGNIARLKCNPIRQVAVPVVPLDSIPIELRTATLTLDRKTATTPDGLYLTNVDDDFTFHHGRENQNRALADEFRRLQNHQLNTIAAQCFAVLQSSHTLAQCNVNMRSLPEHTSKSSRPCTPRGKDLRDVLQQLGLQILNTGLPTFFRRSGQAVCSAIDISVATEGYWYSWAPLLGTWGSDHLPLLPRQDT</sequence>
<reference evidence="1" key="1">
    <citation type="submission" date="2020-05" db="EMBL/GenBank/DDBJ databases">
        <title>Large-scale comparative analyses of tick genomes elucidate their genetic diversity and vector capacities.</title>
        <authorList>
            <person name="Jia N."/>
            <person name="Wang J."/>
            <person name="Shi W."/>
            <person name="Du L."/>
            <person name="Sun Y."/>
            <person name="Zhan W."/>
            <person name="Jiang J."/>
            <person name="Wang Q."/>
            <person name="Zhang B."/>
            <person name="Ji P."/>
            <person name="Sakyi L.B."/>
            <person name="Cui X."/>
            <person name="Yuan T."/>
            <person name="Jiang B."/>
            <person name="Yang W."/>
            <person name="Lam T.T.-Y."/>
            <person name="Chang Q."/>
            <person name="Ding S."/>
            <person name="Wang X."/>
            <person name="Zhu J."/>
            <person name="Ruan X."/>
            <person name="Zhao L."/>
            <person name="Wei J."/>
            <person name="Que T."/>
            <person name="Du C."/>
            <person name="Cheng J."/>
            <person name="Dai P."/>
            <person name="Han X."/>
            <person name="Huang E."/>
            <person name="Gao Y."/>
            <person name="Liu J."/>
            <person name="Shao H."/>
            <person name="Ye R."/>
            <person name="Li L."/>
            <person name="Wei W."/>
            <person name="Wang X."/>
            <person name="Wang C."/>
            <person name="Yang T."/>
            <person name="Huo Q."/>
            <person name="Li W."/>
            <person name="Guo W."/>
            <person name="Chen H."/>
            <person name="Zhou L."/>
            <person name="Ni X."/>
            <person name="Tian J."/>
            <person name="Zhou Y."/>
            <person name="Sheng Y."/>
            <person name="Liu T."/>
            <person name="Pan Y."/>
            <person name="Xia L."/>
            <person name="Li J."/>
            <person name="Zhao F."/>
            <person name="Cao W."/>
        </authorList>
    </citation>
    <scope>NUCLEOTIDE SEQUENCE</scope>
    <source>
        <strain evidence="1">Dsil-2018</strain>
    </source>
</reference>
<evidence type="ECO:0000313" key="1">
    <source>
        <dbReference type="EMBL" id="KAH7959419.1"/>
    </source>
</evidence>
<accession>A0ACB8D4M5</accession>